<feature type="transmembrane region" description="Helical" evidence="1">
    <location>
        <begin position="12"/>
        <end position="37"/>
    </location>
</feature>
<keyword evidence="1" id="KW-1133">Transmembrane helix</keyword>
<gene>
    <name evidence="2" type="ORF">HGA08_29225</name>
</gene>
<keyword evidence="1" id="KW-0812">Transmembrane</keyword>
<evidence type="ECO:0000256" key="1">
    <source>
        <dbReference type="SAM" id="Phobius"/>
    </source>
</evidence>
<dbReference type="Proteomes" id="UP000565711">
    <property type="component" value="Unassembled WGS sequence"/>
</dbReference>
<keyword evidence="3" id="KW-1185">Reference proteome</keyword>
<keyword evidence="1" id="KW-0472">Membrane</keyword>
<dbReference type="Pfam" id="PF08592">
    <property type="entry name" value="Anthrone_oxy"/>
    <property type="match status" value="1"/>
</dbReference>
<accession>A0A846Y8Z4</accession>
<comment type="caution">
    <text evidence="2">The sequence shown here is derived from an EMBL/GenBank/DDBJ whole genome shotgun (WGS) entry which is preliminary data.</text>
</comment>
<protein>
    <submittedName>
        <fullName evidence="2">DUF1772 domain-containing protein</fullName>
    </submittedName>
</protein>
<evidence type="ECO:0000313" key="2">
    <source>
        <dbReference type="EMBL" id="NKY54274.1"/>
    </source>
</evidence>
<proteinExistence type="predicted"/>
<sequence length="162" mass="17348">MKVGSVPDVARPVALLSSGLLAGAFGYGAVNVVYAFHAVSPEVRFTFHTALMSVNGFVMQAMMALTILSCVVLAFTTRAGERRLAWAATVLAVATLLITRFGNVPINQEIKIWAVSGPPAGYADNLSRWENFHFARVACAVAVFVLVVAAALFARRRCDDSD</sequence>
<dbReference type="InterPro" id="IPR013901">
    <property type="entry name" value="Anthrone_oxy"/>
</dbReference>
<reference evidence="2 3" key="1">
    <citation type="submission" date="2020-04" db="EMBL/GenBank/DDBJ databases">
        <title>MicrobeNet Type strains.</title>
        <authorList>
            <person name="Nicholson A.C."/>
        </authorList>
    </citation>
    <scope>NUCLEOTIDE SEQUENCE [LARGE SCALE GENOMIC DNA]</scope>
    <source>
        <strain evidence="2 3">JCM 12354</strain>
    </source>
</reference>
<evidence type="ECO:0000313" key="3">
    <source>
        <dbReference type="Proteomes" id="UP000565711"/>
    </source>
</evidence>
<feature type="transmembrane region" description="Helical" evidence="1">
    <location>
        <begin position="84"/>
        <end position="102"/>
    </location>
</feature>
<dbReference type="AlphaFoldDB" id="A0A846Y8Z4"/>
<dbReference type="EMBL" id="JAAXOP010000027">
    <property type="protein sequence ID" value="NKY54274.1"/>
    <property type="molecule type" value="Genomic_DNA"/>
</dbReference>
<feature type="transmembrane region" description="Helical" evidence="1">
    <location>
        <begin position="57"/>
        <end position="77"/>
    </location>
</feature>
<feature type="transmembrane region" description="Helical" evidence="1">
    <location>
        <begin position="134"/>
        <end position="154"/>
    </location>
</feature>
<dbReference type="RefSeq" id="WP_067880005.1">
    <property type="nucleotide sequence ID" value="NZ_JAAXOP010000027.1"/>
</dbReference>
<organism evidence="2 3">
    <name type="scientific">Nocardia vermiculata</name>
    <dbReference type="NCBI Taxonomy" id="257274"/>
    <lineage>
        <taxon>Bacteria</taxon>
        <taxon>Bacillati</taxon>
        <taxon>Actinomycetota</taxon>
        <taxon>Actinomycetes</taxon>
        <taxon>Mycobacteriales</taxon>
        <taxon>Nocardiaceae</taxon>
        <taxon>Nocardia</taxon>
    </lineage>
</organism>
<name>A0A846Y8Z4_9NOCA</name>